<dbReference type="SUPFAM" id="SSF53474">
    <property type="entry name" value="alpha/beta-Hydrolases"/>
    <property type="match status" value="1"/>
</dbReference>
<dbReference type="EMBL" id="JBHMAA010000032">
    <property type="protein sequence ID" value="MFB9952230.1"/>
    <property type="molecule type" value="Genomic_DNA"/>
</dbReference>
<comment type="caution">
    <text evidence="2">The sequence shown here is derived from an EMBL/GenBank/DDBJ whole genome shotgun (WGS) entry which is preliminary data.</text>
</comment>
<evidence type="ECO:0000313" key="2">
    <source>
        <dbReference type="EMBL" id="MFB9952230.1"/>
    </source>
</evidence>
<keyword evidence="2" id="KW-0378">Hydrolase</keyword>
<feature type="domain" description="AB hydrolase-1" evidence="1">
    <location>
        <begin position="38"/>
        <end position="285"/>
    </location>
</feature>
<dbReference type="InterPro" id="IPR000073">
    <property type="entry name" value="AB_hydrolase_1"/>
</dbReference>
<proteinExistence type="predicted"/>
<dbReference type="Proteomes" id="UP001589692">
    <property type="component" value="Unassembled WGS sequence"/>
</dbReference>
<protein>
    <submittedName>
        <fullName evidence="2">Alpha/beta fold hydrolase</fullName>
    </submittedName>
</protein>
<gene>
    <name evidence="2" type="ORF">ACFFP0_25590</name>
</gene>
<dbReference type="RefSeq" id="WP_377265045.1">
    <property type="nucleotide sequence ID" value="NZ_JBHMAA010000032.1"/>
</dbReference>
<dbReference type="InterPro" id="IPR029058">
    <property type="entry name" value="AB_hydrolase_fold"/>
</dbReference>
<dbReference type="Gene3D" id="3.40.50.1820">
    <property type="entry name" value="alpha/beta hydrolase"/>
    <property type="match status" value="1"/>
</dbReference>
<sequence length="303" mass="32344">MTSSQAPLAAGSIAMQAAKVLSTRCGPIELIERGEGQVLVSLHGGLGGCDQSWLLARALFPDLASWRVLALSRPGYLGTPLAVGETPQAQADAYAALLDTLRIDKAVMAAVSAGGPSALQFALRHPDRCKAVILVSAATGMLDIPVRVLRRLRMVMLLVRIPGMQAWLRRRALGDQRGTAARSISDPAVLERTLAHPEAGPLFLALQESAMTRTAERLPGTANDTRLLQTLPGLPLDRLNVPVLVLHGTDDPVVPFSHAEQVSKHAPHARVCAIPGGEHVVLFTHLRDVRDMVSSFFAETVPS</sequence>
<reference evidence="2 3" key="1">
    <citation type="submission" date="2024-09" db="EMBL/GenBank/DDBJ databases">
        <authorList>
            <person name="Sun Q."/>
            <person name="Mori K."/>
        </authorList>
    </citation>
    <scope>NUCLEOTIDE SEQUENCE [LARGE SCALE GENOMIC DNA]</scope>
    <source>
        <strain evidence="2 3">TBRC 4938</strain>
    </source>
</reference>
<organism evidence="2 3">
    <name type="scientific">Rhizobium puerariae</name>
    <dbReference type="NCBI Taxonomy" id="1585791"/>
    <lineage>
        <taxon>Bacteria</taxon>
        <taxon>Pseudomonadati</taxon>
        <taxon>Pseudomonadota</taxon>
        <taxon>Alphaproteobacteria</taxon>
        <taxon>Hyphomicrobiales</taxon>
        <taxon>Rhizobiaceae</taxon>
        <taxon>Rhizobium/Agrobacterium group</taxon>
        <taxon>Rhizobium</taxon>
    </lineage>
</organism>
<name>A0ABV6ANN0_9HYPH</name>
<dbReference type="PANTHER" id="PTHR43433">
    <property type="entry name" value="HYDROLASE, ALPHA/BETA FOLD FAMILY PROTEIN"/>
    <property type="match status" value="1"/>
</dbReference>
<evidence type="ECO:0000259" key="1">
    <source>
        <dbReference type="Pfam" id="PF00561"/>
    </source>
</evidence>
<dbReference type="InterPro" id="IPR050471">
    <property type="entry name" value="AB_hydrolase"/>
</dbReference>
<accession>A0ABV6ANN0</accession>
<dbReference type="PANTHER" id="PTHR43433:SF5">
    <property type="entry name" value="AB HYDROLASE-1 DOMAIN-CONTAINING PROTEIN"/>
    <property type="match status" value="1"/>
</dbReference>
<keyword evidence="3" id="KW-1185">Reference proteome</keyword>
<evidence type="ECO:0000313" key="3">
    <source>
        <dbReference type="Proteomes" id="UP001589692"/>
    </source>
</evidence>
<dbReference type="GO" id="GO:0016787">
    <property type="term" value="F:hydrolase activity"/>
    <property type="evidence" value="ECO:0007669"/>
    <property type="project" value="UniProtKB-KW"/>
</dbReference>
<dbReference type="Pfam" id="PF00561">
    <property type="entry name" value="Abhydrolase_1"/>
    <property type="match status" value="1"/>
</dbReference>